<accession>A0A816H4M2</accession>
<feature type="non-terminal residue" evidence="4">
    <location>
        <position position="1"/>
    </location>
</feature>
<dbReference type="Gene3D" id="2.130.10.80">
    <property type="entry name" value="Galactose oxidase/kelch, beta-propeller"/>
    <property type="match status" value="3"/>
</dbReference>
<dbReference type="InterPro" id="IPR037293">
    <property type="entry name" value="Gal_Oxidase_central_sf"/>
</dbReference>
<dbReference type="Pfam" id="PF07646">
    <property type="entry name" value="Kelch_2"/>
    <property type="match status" value="1"/>
</dbReference>
<dbReference type="SUPFAM" id="SSF50965">
    <property type="entry name" value="Galactose oxidase, central domain"/>
    <property type="match status" value="1"/>
</dbReference>
<protein>
    <recommendedName>
        <fullName evidence="6">Kelch repeat protein</fullName>
    </recommendedName>
</protein>
<dbReference type="InterPro" id="IPR006652">
    <property type="entry name" value="Kelch_1"/>
</dbReference>
<keyword evidence="1" id="KW-0880">Kelch repeat</keyword>
<evidence type="ECO:0000256" key="3">
    <source>
        <dbReference type="PROSITE-ProRule" id="PRU00504"/>
    </source>
</evidence>
<evidence type="ECO:0000313" key="4">
    <source>
        <dbReference type="EMBL" id="CAF1683022.1"/>
    </source>
</evidence>
<keyword evidence="5" id="KW-1185">Reference proteome</keyword>
<dbReference type="SMART" id="SM00612">
    <property type="entry name" value="Kelch"/>
    <property type="match status" value="3"/>
</dbReference>
<comment type="caution">
    <text evidence="4">The sequence shown here is derived from an EMBL/GenBank/DDBJ whole genome shotgun (WGS) entry which is preliminary data.</text>
</comment>
<dbReference type="InterPro" id="IPR011498">
    <property type="entry name" value="Kelch_2"/>
</dbReference>
<dbReference type="InterPro" id="IPR001258">
    <property type="entry name" value="NHL_repeat"/>
</dbReference>
<proteinExistence type="predicted"/>
<reference evidence="4" key="1">
    <citation type="submission" date="2021-02" db="EMBL/GenBank/DDBJ databases">
        <authorList>
            <person name="Nowell W R."/>
        </authorList>
    </citation>
    <scope>NUCLEOTIDE SEQUENCE</scope>
</reference>
<sequence length="370" mass="40702">MLNPIKRMNLCQQCFHIFVTENDILYCSFTDRHQILSKSLLNQWNPLLIVAGTGTQGSTSTTLRFPRGIFIDEINQDLFIADSGNNRIQLFQLNKLTGITKVGNGSLNVTIDLNCPTSIALDKQSYLFIVDSMNNRIIGENQNGFYCLIGCNKSSGINSNQLNQPSSISFDSFGNIFITDRKNNRIQKFNLIIDSNKWIITPYMNLARYYHTSSLLSTGTVFVTGGYYNGYLNNAELYDPLTGKWTRTGSMNSARDLHTASVLSNGKVLVTGGGSNTAELYDPSRGSWTTIGSMNVTRSYHTASVLLNGKVLVAGGSYLNTAELYDPSTGNWTSTGSMNSARYYHTASVLSNGKVLVTGGIYSGYLNTAE</sequence>
<keyword evidence="2" id="KW-0677">Repeat</keyword>
<evidence type="ECO:0000313" key="5">
    <source>
        <dbReference type="Proteomes" id="UP000663828"/>
    </source>
</evidence>
<dbReference type="EMBL" id="CAJNOR010015703">
    <property type="protein sequence ID" value="CAF1683022.1"/>
    <property type="molecule type" value="Genomic_DNA"/>
</dbReference>
<evidence type="ECO:0008006" key="6">
    <source>
        <dbReference type="Google" id="ProtNLM"/>
    </source>
</evidence>
<dbReference type="CDD" id="cd05819">
    <property type="entry name" value="NHL"/>
    <property type="match status" value="1"/>
</dbReference>
<dbReference type="Proteomes" id="UP000663828">
    <property type="component" value="Unassembled WGS sequence"/>
</dbReference>
<name>A0A816H4M2_ADIRI</name>
<feature type="repeat" description="NHL" evidence="3">
    <location>
        <begin position="161"/>
        <end position="192"/>
    </location>
</feature>
<dbReference type="Pfam" id="PF01344">
    <property type="entry name" value="Kelch_1"/>
    <property type="match status" value="1"/>
</dbReference>
<dbReference type="InterPro" id="IPR011042">
    <property type="entry name" value="6-blade_b-propeller_TolB-like"/>
</dbReference>
<dbReference type="Pfam" id="PF01436">
    <property type="entry name" value="NHL"/>
    <property type="match status" value="1"/>
</dbReference>
<dbReference type="PANTHER" id="PTHR46344">
    <property type="entry name" value="OS02G0202900 PROTEIN"/>
    <property type="match status" value="1"/>
</dbReference>
<dbReference type="SUPFAM" id="SSF101898">
    <property type="entry name" value="NHL repeat"/>
    <property type="match status" value="1"/>
</dbReference>
<dbReference type="InterPro" id="IPR011043">
    <property type="entry name" value="Gal_Oxase/kelch_b-propeller"/>
</dbReference>
<dbReference type="AlphaFoldDB" id="A0A816H4M2"/>
<dbReference type="PROSITE" id="PS51125">
    <property type="entry name" value="NHL"/>
    <property type="match status" value="1"/>
</dbReference>
<evidence type="ECO:0000256" key="1">
    <source>
        <dbReference type="ARBA" id="ARBA00022441"/>
    </source>
</evidence>
<gene>
    <name evidence="4" type="ORF">XAT740_LOCUS61076</name>
</gene>
<dbReference type="Gene3D" id="2.120.10.30">
    <property type="entry name" value="TolB, C-terminal domain"/>
    <property type="match status" value="1"/>
</dbReference>
<organism evidence="4 5">
    <name type="scientific">Adineta ricciae</name>
    <name type="common">Rotifer</name>
    <dbReference type="NCBI Taxonomy" id="249248"/>
    <lineage>
        <taxon>Eukaryota</taxon>
        <taxon>Metazoa</taxon>
        <taxon>Spiralia</taxon>
        <taxon>Gnathifera</taxon>
        <taxon>Rotifera</taxon>
        <taxon>Eurotatoria</taxon>
        <taxon>Bdelloidea</taxon>
        <taxon>Adinetida</taxon>
        <taxon>Adinetidae</taxon>
        <taxon>Adineta</taxon>
    </lineage>
</organism>
<dbReference type="PANTHER" id="PTHR46344:SF27">
    <property type="entry name" value="KELCH REPEAT SUPERFAMILY PROTEIN"/>
    <property type="match status" value="1"/>
</dbReference>
<evidence type="ECO:0000256" key="2">
    <source>
        <dbReference type="ARBA" id="ARBA00022737"/>
    </source>
</evidence>